<feature type="non-terminal residue" evidence="1">
    <location>
        <position position="81"/>
    </location>
</feature>
<organism evidence="1 2">
    <name type="scientific">Racocetra persica</name>
    <dbReference type="NCBI Taxonomy" id="160502"/>
    <lineage>
        <taxon>Eukaryota</taxon>
        <taxon>Fungi</taxon>
        <taxon>Fungi incertae sedis</taxon>
        <taxon>Mucoromycota</taxon>
        <taxon>Glomeromycotina</taxon>
        <taxon>Glomeromycetes</taxon>
        <taxon>Diversisporales</taxon>
        <taxon>Gigasporaceae</taxon>
        <taxon>Racocetra</taxon>
    </lineage>
</organism>
<reference evidence="1" key="1">
    <citation type="submission" date="2021-06" db="EMBL/GenBank/DDBJ databases">
        <authorList>
            <person name="Kallberg Y."/>
            <person name="Tangrot J."/>
            <person name="Rosling A."/>
        </authorList>
    </citation>
    <scope>NUCLEOTIDE SEQUENCE</scope>
    <source>
        <strain evidence="1">MA461A</strain>
    </source>
</reference>
<gene>
    <name evidence="1" type="ORF">RPERSI_LOCUS17187</name>
</gene>
<keyword evidence="2" id="KW-1185">Reference proteome</keyword>
<evidence type="ECO:0000313" key="2">
    <source>
        <dbReference type="Proteomes" id="UP000789920"/>
    </source>
</evidence>
<protein>
    <submittedName>
        <fullName evidence="1">13090_t:CDS:1</fullName>
    </submittedName>
</protein>
<dbReference type="EMBL" id="CAJVQC010043719">
    <property type="protein sequence ID" value="CAG8778086.1"/>
    <property type="molecule type" value="Genomic_DNA"/>
</dbReference>
<dbReference type="Proteomes" id="UP000789920">
    <property type="component" value="Unassembled WGS sequence"/>
</dbReference>
<name>A0ACA9R5Y2_9GLOM</name>
<comment type="caution">
    <text evidence="1">The sequence shown here is derived from an EMBL/GenBank/DDBJ whole genome shotgun (WGS) entry which is preliminary data.</text>
</comment>
<accession>A0ACA9R5Y2</accession>
<sequence length="81" mass="8995">MNQSTAQIINAQLRSNNVQLQRLQNIGGSRNSNGRQPLRPQSLFNNTSIAVQYYTALIEGTEFTETQGTENPPQQSTQSLT</sequence>
<proteinExistence type="predicted"/>
<evidence type="ECO:0000313" key="1">
    <source>
        <dbReference type="EMBL" id="CAG8778086.1"/>
    </source>
</evidence>